<keyword evidence="1" id="KW-0812">Transmembrane</keyword>
<keyword evidence="1" id="KW-1133">Transmembrane helix</keyword>
<evidence type="ECO:0000313" key="13">
    <source>
        <dbReference type="Proteomes" id="UP000440732"/>
    </source>
</evidence>
<dbReference type="Proteomes" id="UP000440367">
    <property type="component" value="Unassembled WGS sequence"/>
</dbReference>
<dbReference type="EMBL" id="QXFZ01000275">
    <property type="protein sequence ID" value="KAE9123471.1"/>
    <property type="molecule type" value="Genomic_DNA"/>
</dbReference>
<evidence type="ECO:0000256" key="1">
    <source>
        <dbReference type="SAM" id="Phobius"/>
    </source>
</evidence>
<keyword evidence="1" id="KW-0472">Membrane</keyword>
<dbReference type="EMBL" id="QXGB01000510">
    <property type="protein sequence ID" value="KAE9212340.1"/>
    <property type="molecule type" value="Genomic_DNA"/>
</dbReference>
<evidence type="ECO:0000313" key="11">
    <source>
        <dbReference type="Proteomes" id="UP000437068"/>
    </source>
</evidence>
<gene>
    <name evidence="8" type="ORF">PF001_g10187</name>
    <name evidence="7" type="ORF">PF002_g7841</name>
    <name evidence="6" type="ORF">PF005_g10631</name>
    <name evidence="4" type="ORF">PF006_g17441</name>
    <name evidence="5" type="ORF">PF007_g7046</name>
    <name evidence="2" type="ORF">PF009_g11867</name>
    <name evidence="3" type="ORF">PF011_g9694</name>
</gene>
<dbReference type="Proteomes" id="UP000437068">
    <property type="component" value="Unassembled WGS sequence"/>
</dbReference>
<evidence type="ECO:0000313" key="15">
    <source>
        <dbReference type="Proteomes" id="UP000460718"/>
    </source>
</evidence>
<evidence type="ECO:0000313" key="4">
    <source>
        <dbReference type="EMBL" id="KAE9123372.1"/>
    </source>
</evidence>
<evidence type="ECO:0000313" key="5">
    <source>
        <dbReference type="EMBL" id="KAE9123471.1"/>
    </source>
</evidence>
<evidence type="ECO:0000313" key="7">
    <source>
        <dbReference type="EMBL" id="KAE9244304.1"/>
    </source>
</evidence>
<dbReference type="EMBL" id="QXFW01000488">
    <property type="protein sequence ID" value="KAE9010736.1"/>
    <property type="molecule type" value="Genomic_DNA"/>
</dbReference>
<sequence length="297" mass="32699">MDQTVVSPVVKAPFRLPLLLMTMVCGCGYLYAVLDVPTLEFHELKPSVFPSSSFQVRRGFGSVLRWLESFNSREELVVLGQLLMQARPQVAGMSEPNFADQVASAASAESLQHLAKLGLQCGLGLFLYRRRVLSKNRTIPTLCLCVLSLICWKMAQTCLHEVLSPYRSSAQRPAQPFAVQARDEVAASFLNALFVARYGSMCITNVVFGRAYQVYCCEPWPTKWKRVPGYLGSKNLVLGTLFFAAAGVSAMSVSSPTLRSLCEAAGHIEQLALGIAFGHFVFLHFQPTHDEVKAKSA</sequence>
<dbReference type="Proteomes" id="UP000433483">
    <property type="component" value="Unassembled WGS sequence"/>
</dbReference>
<evidence type="ECO:0000313" key="2">
    <source>
        <dbReference type="EMBL" id="KAE8938240.1"/>
    </source>
</evidence>
<evidence type="ECO:0000313" key="3">
    <source>
        <dbReference type="EMBL" id="KAE9010736.1"/>
    </source>
</evidence>
<evidence type="ECO:0000313" key="9">
    <source>
        <dbReference type="Proteomes" id="UP000429523"/>
    </source>
</evidence>
<proteinExistence type="predicted"/>
<organism evidence="7 12">
    <name type="scientific">Phytophthora fragariae</name>
    <dbReference type="NCBI Taxonomy" id="53985"/>
    <lineage>
        <taxon>Eukaryota</taxon>
        <taxon>Sar</taxon>
        <taxon>Stramenopiles</taxon>
        <taxon>Oomycota</taxon>
        <taxon>Peronosporomycetes</taxon>
        <taxon>Peronosporales</taxon>
        <taxon>Peronosporaceae</taxon>
        <taxon>Phytophthora</taxon>
    </lineage>
</organism>
<protein>
    <submittedName>
        <fullName evidence="7">Uncharacterized protein</fullName>
    </submittedName>
</protein>
<evidence type="ECO:0000313" key="10">
    <source>
        <dbReference type="Proteomes" id="UP000433483"/>
    </source>
</evidence>
<dbReference type="EMBL" id="QXGA01001286">
    <property type="protein sequence ID" value="KAE9123372.1"/>
    <property type="molecule type" value="Genomic_DNA"/>
</dbReference>
<evidence type="ECO:0000313" key="12">
    <source>
        <dbReference type="Proteomes" id="UP000440367"/>
    </source>
</evidence>
<dbReference type="EMBL" id="QXGF01000574">
    <property type="protein sequence ID" value="KAE8938240.1"/>
    <property type="molecule type" value="Genomic_DNA"/>
</dbReference>
<dbReference type="AlphaFoldDB" id="A0A6A3ZVB6"/>
<reference evidence="9 10" key="1">
    <citation type="submission" date="2018-08" db="EMBL/GenBank/DDBJ databases">
        <title>Genomic investigation of the strawberry pathogen Phytophthora fragariae indicates pathogenicity is determined by transcriptional variation in three key races.</title>
        <authorList>
            <person name="Adams T.M."/>
            <person name="Armitage A.D."/>
            <person name="Sobczyk M.K."/>
            <person name="Bates H.J."/>
            <person name="Dunwell J.M."/>
            <person name="Nellist C.F."/>
            <person name="Harrison R.J."/>
        </authorList>
    </citation>
    <scope>NUCLEOTIDE SEQUENCE [LARGE SCALE GENOMIC DNA]</scope>
    <source>
        <strain evidence="8 11">A4</strain>
        <strain evidence="7 12">BC-1</strain>
        <strain evidence="6 10">NOV-27</strain>
        <strain evidence="4 13">NOV-5</strain>
        <strain evidence="5 14">NOV-71</strain>
        <strain evidence="2 9">NOV-9</strain>
        <strain evidence="3 15">SCRP245</strain>
    </source>
</reference>
<evidence type="ECO:0000313" key="8">
    <source>
        <dbReference type="EMBL" id="KAE9310453.1"/>
    </source>
</evidence>
<dbReference type="OrthoDB" id="94982at2759"/>
<dbReference type="EMBL" id="QXGD01000297">
    <property type="protein sequence ID" value="KAE9244304.1"/>
    <property type="molecule type" value="Genomic_DNA"/>
</dbReference>
<dbReference type="Proteomes" id="UP000460718">
    <property type="component" value="Unassembled WGS sequence"/>
</dbReference>
<dbReference type="Proteomes" id="UP000440732">
    <property type="component" value="Unassembled WGS sequence"/>
</dbReference>
<dbReference type="EMBL" id="QXGE01000508">
    <property type="protein sequence ID" value="KAE9310453.1"/>
    <property type="molecule type" value="Genomic_DNA"/>
</dbReference>
<keyword evidence="10" id="KW-1185">Reference proteome</keyword>
<evidence type="ECO:0000313" key="14">
    <source>
        <dbReference type="Proteomes" id="UP000441208"/>
    </source>
</evidence>
<accession>A0A6A3ZVB6</accession>
<dbReference type="Proteomes" id="UP000429523">
    <property type="component" value="Unassembled WGS sequence"/>
</dbReference>
<feature type="transmembrane region" description="Helical" evidence="1">
    <location>
        <begin position="12"/>
        <end position="34"/>
    </location>
</feature>
<dbReference type="Proteomes" id="UP000441208">
    <property type="component" value="Unassembled WGS sequence"/>
</dbReference>
<comment type="caution">
    <text evidence="7">The sequence shown here is derived from an EMBL/GenBank/DDBJ whole genome shotgun (WGS) entry which is preliminary data.</text>
</comment>
<name>A0A6A3ZVB6_9STRA</name>
<evidence type="ECO:0000313" key="6">
    <source>
        <dbReference type="EMBL" id="KAE9212340.1"/>
    </source>
</evidence>